<name>A0A392SCY4_9FABA</name>
<dbReference type="EMBL" id="LXQA010355283">
    <property type="protein sequence ID" value="MCI46287.1"/>
    <property type="molecule type" value="Genomic_DNA"/>
</dbReference>
<comment type="caution">
    <text evidence="1">The sequence shown here is derived from an EMBL/GenBank/DDBJ whole genome shotgun (WGS) entry which is preliminary data.</text>
</comment>
<evidence type="ECO:0000313" key="2">
    <source>
        <dbReference type="Proteomes" id="UP000265520"/>
    </source>
</evidence>
<organism evidence="1 2">
    <name type="scientific">Trifolium medium</name>
    <dbReference type="NCBI Taxonomy" id="97028"/>
    <lineage>
        <taxon>Eukaryota</taxon>
        <taxon>Viridiplantae</taxon>
        <taxon>Streptophyta</taxon>
        <taxon>Embryophyta</taxon>
        <taxon>Tracheophyta</taxon>
        <taxon>Spermatophyta</taxon>
        <taxon>Magnoliopsida</taxon>
        <taxon>eudicotyledons</taxon>
        <taxon>Gunneridae</taxon>
        <taxon>Pentapetalae</taxon>
        <taxon>rosids</taxon>
        <taxon>fabids</taxon>
        <taxon>Fabales</taxon>
        <taxon>Fabaceae</taxon>
        <taxon>Papilionoideae</taxon>
        <taxon>50 kb inversion clade</taxon>
        <taxon>NPAAA clade</taxon>
        <taxon>Hologalegina</taxon>
        <taxon>IRL clade</taxon>
        <taxon>Trifolieae</taxon>
        <taxon>Trifolium</taxon>
    </lineage>
</organism>
<sequence>TSSKPPRGHLPPPAFFFLALNKNTAAIDELMKLTAKNTNFLKS</sequence>
<keyword evidence="2" id="KW-1185">Reference proteome</keyword>
<accession>A0A392SCY4</accession>
<dbReference type="Proteomes" id="UP000265520">
    <property type="component" value="Unassembled WGS sequence"/>
</dbReference>
<protein>
    <submittedName>
        <fullName evidence="1">Uncharacterized protein</fullName>
    </submittedName>
</protein>
<reference evidence="1 2" key="1">
    <citation type="journal article" date="2018" name="Front. Plant Sci.">
        <title>Red Clover (Trifolium pratense) and Zigzag Clover (T. medium) - A Picture of Genomic Similarities and Differences.</title>
        <authorList>
            <person name="Dluhosova J."/>
            <person name="Istvanek J."/>
            <person name="Nedelnik J."/>
            <person name="Repkova J."/>
        </authorList>
    </citation>
    <scope>NUCLEOTIDE SEQUENCE [LARGE SCALE GENOMIC DNA]</scope>
    <source>
        <strain evidence="2">cv. 10/8</strain>
        <tissue evidence="1">Leaf</tissue>
    </source>
</reference>
<dbReference type="AlphaFoldDB" id="A0A392SCY4"/>
<proteinExistence type="predicted"/>
<feature type="non-terminal residue" evidence="1">
    <location>
        <position position="1"/>
    </location>
</feature>
<evidence type="ECO:0000313" key="1">
    <source>
        <dbReference type="EMBL" id="MCI46287.1"/>
    </source>
</evidence>